<dbReference type="EMBL" id="JAEHOD010000022">
    <property type="protein sequence ID" value="KAG2447262.1"/>
    <property type="molecule type" value="Genomic_DNA"/>
</dbReference>
<dbReference type="Proteomes" id="UP000613740">
    <property type="component" value="Unassembled WGS sequence"/>
</dbReference>
<keyword evidence="4" id="KW-1185">Reference proteome</keyword>
<dbReference type="AlphaFoldDB" id="A0A836B4D3"/>
<comment type="caution">
    <text evidence="3">The sequence shown here is derived from an EMBL/GenBank/DDBJ whole genome shotgun (WGS) entry which is preliminary data.</text>
</comment>
<proteinExistence type="predicted"/>
<keyword evidence="2" id="KW-0812">Transmembrane</keyword>
<keyword evidence="2" id="KW-1133">Transmembrane helix</keyword>
<sequence length="131" mass="14187">MALRQAVRVPGPGLRMSAATPVRPARFVLTRAEPPSGAKVTREFREDTGEVSTPGASQTTRREADGLYVNADAPRPVPRKDNMSKEMKARLRKEYTGLGGAENSAMSSNYFLYICIFVAILAVMSKAIGAI</sequence>
<reference evidence="3" key="1">
    <citation type="journal article" date="2020" name="bioRxiv">
        <title>Comparative genomics of Chlamydomonas.</title>
        <authorList>
            <person name="Craig R.J."/>
            <person name="Hasan A.R."/>
            <person name="Ness R.W."/>
            <person name="Keightley P.D."/>
        </authorList>
    </citation>
    <scope>NUCLEOTIDE SEQUENCE</scope>
    <source>
        <strain evidence="3">CCAP 11/173</strain>
    </source>
</reference>
<feature type="transmembrane region" description="Helical" evidence="2">
    <location>
        <begin position="110"/>
        <end position="129"/>
    </location>
</feature>
<accession>A0A836B4D3</accession>
<dbReference type="OrthoDB" id="1680954at2759"/>
<protein>
    <submittedName>
        <fullName evidence="3">Uncharacterized protein</fullName>
    </submittedName>
</protein>
<feature type="compositionally biased region" description="Polar residues" evidence="1">
    <location>
        <begin position="50"/>
        <end position="59"/>
    </location>
</feature>
<organism evidence="3 4">
    <name type="scientific">Chlamydomonas schloesseri</name>
    <dbReference type="NCBI Taxonomy" id="2026947"/>
    <lineage>
        <taxon>Eukaryota</taxon>
        <taxon>Viridiplantae</taxon>
        <taxon>Chlorophyta</taxon>
        <taxon>core chlorophytes</taxon>
        <taxon>Chlorophyceae</taxon>
        <taxon>CS clade</taxon>
        <taxon>Chlamydomonadales</taxon>
        <taxon>Chlamydomonadaceae</taxon>
        <taxon>Chlamydomonas</taxon>
    </lineage>
</organism>
<evidence type="ECO:0000256" key="1">
    <source>
        <dbReference type="SAM" id="MobiDB-lite"/>
    </source>
</evidence>
<evidence type="ECO:0000256" key="2">
    <source>
        <dbReference type="SAM" id="Phobius"/>
    </source>
</evidence>
<evidence type="ECO:0000313" key="3">
    <source>
        <dbReference type="EMBL" id="KAG2447262.1"/>
    </source>
</evidence>
<evidence type="ECO:0000313" key="4">
    <source>
        <dbReference type="Proteomes" id="UP000613740"/>
    </source>
</evidence>
<keyword evidence="2" id="KW-0472">Membrane</keyword>
<feature type="region of interest" description="Disordered" evidence="1">
    <location>
        <begin position="36"/>
        <end position="86"/>
    </location>
</feature>
<name>A0A836B4D3_9CHLO</name>
<gene>
    <name evidence="3" type="ORF">HYH02_007592</name>
</gene>